<reference evidence="1" key="1">
    <citation type="submission" date="2022-10" db="EMBL/GenBank/DDBJ databases">
        <title>Rhodococcus ferula Z13 complete genome.</title>
        <authorList>
            <person name="Long X."/>
            <person name="Zang M."/>
        </authorList>
    </citation>
    <scope>NUCLEOTIDE SEQUENCE</scope>
    <source>
        <strain evidence="1">Z13</strain>
    </source>
</reference>
<gene>
    <name evidence="1" type="ORF">OED52_12000</name>
</gene>
<dbReference type="Proteomes" id="UP001156484">
    <property type="component" value="Chromosome"/>
</dbReference>
<keyword evidence="2" id="KW-1185">Reference proteome</keyword>
<name>A0ACD4DCP1_9NOCA</name>
<proteinExistence type="predicted"/>
<protein>
    <submittedName>
        <fullName evidence="1">Uncharacterized protein</fullName>
    </submittedName>
</protein>
<accession>A0ACD4DCP1</accession>
<sequence>MTEIAFVTDFVTDGTGARPYRARPTGSPAVPPVALAPVGSPFVASPRRGAGRRLVESTIGTAFSLAVTAAMVTGLAGAGTASAVAAAASALRSR</sequence>
<dbReference type="EMBL" id="CP107551">
    <property type="protein sequence ID" value="UYP17428.1"/>
    <property type="molecule type" value="Genomic_DNA"/>
</dbReference>
<organism evidence="1 2">
    <name type="scientific">Rhodococcus sacchari</name>
    <dbReference type="NCBI Taxonomy" id="2962047"/>
    <lineage>
        <taxon>Bacteria</taxon>
        <taxon>Bacillati</taxon>
        <taxon>Actinomycetota</taxon>
        <taxon>Actinomycetes</taxon>
        <taxon>Mycobacteriales</taxon>
        <taxon>Nocardiaceae</taxon>
        <taxon>Rhodococcus</taxon>
    </lineage>
</organism>
<evidence type="ECO:0000313" key="2">
    <source>
        <dbReference type="Proteomes" id="UP001156484"/>
    </source>
</evidence>
<evidence type="ECO:0000313" key="1">
    <source>
        <dbReference type="EMBL" id="UYP17428.1"/>
    </source>
</evidence>